<dbReference type="OrthoDB" id="8583783at2759"/>
<accession>A0A7R8WAY0</accession>
<keyword evidence="5" id="KW-0804">Transcription</keyword>
<protein>
    <recommendedName>
        <fullName evidence="8">Protein twist</fullName>
    </recommendedName>
</protein>
<evidence type="ECO:0000256" key="8">
    <source>
        <dbReference type="ARBA" id="ARBA00072365"/>
    </source>
</evidence>
<keyword evidence="6" id="KW-0539">Nucleus</keyword>
<reference evidence="11" key="1">
    <citation type="submission" date="2020-11" db="EMBL/GenBank/DDBJ databases">
        <authorList>
            <person name="Tran Van P."/>
        </authorList>
    </citation>
    <scope>NUCLEOTIDE SEQUENCE</scope>
</reference>
<organism evidence="11">
    <name type="scientific">Cyprideis torosa</name>
    <dbReference type="NCBI Taxonomy" id="163714"/>
    <lineage>
        <taxon>Eukaryota</taxon>
        <taxon>Metazoa</taxon>
        <taxon>Ecdysozoa</taxon>
        <taxon>Arthropoda</taxon>
        <taxon>Crustacea</taxon>
        <taxon>Oligostraca</taxon>
        <taxon>Ostracoda</taxon>
        <taxon>Podocopa</taxon>
        <taxon>Podocopida</taxon>
        <taxon>Cytherocopina</taxon>
        <taxon>Cytheroidea</taxon>
        <taxon>Cytherideidae</taxon>
        <taxon>Cyprideis</taxon>
    </lineage>
</organism>
<evidence type="ECO:0000256" key="5">
    <source>
        <dbReference type="ARBA" id="ARBA00023163"/>
    </source>
</evidence>
<feature type="compositionally biased region" description="Polar residues" evidence="9">
    <location>
        <begin position="1"/>
        <end position="13"/>
    </location>
</feature>
<dbReference type="PANTHER" id="PTHR23349">
    <property type="entry name" value="BASIC HELIX-LOOP-HELIX TRANSCRIPTION FACTOR, TWIST"/>
    <property type="match status" value="1"/>
</dbReference>
<evidence type="ECO:0000313" key="11">
    <source>
        <dbReference type="EMBL" id="CAD7228256.1"/>
    </source>
</evidence>
<dbReference type="AlphaFoldDB" id="A0A7R8WAY0"/>
<evidence type="ECO:0000256" key="1">
    <source>
        <dbReference type="ARBA" id="ARBA00022473"/>
    </source>
</evidence>
<evidence type="ECO:0000256" key="9">
    <source>
        <dbReference type="SAM" id="MobiDB-lite"/>
    </source>
</evidence>
<proteinExistence type="predicted"/>
<dbReference type="InterPro" id="IPR036638">
    <property type="entry name" value="HLH_DNA-bd_sf"/>
</dbReference>
<dbReference type="PROSITE" id="PS50888">
    <property type="entry name" value="BHLH"/>
    <property type="match status" value="1"/>
</dbReference>
<evidence type="ECO:0000256" key="3">
    <source>
        <dbReference type="ARBA" id="ARBA00023015"/>
    </source>
</evidence>
<dbReference type="GO" id="GO:0046983">
    <property type="term" value="F:protein dimerization activity"/>
    <property type="evidence" value="ECO:0007669"/>
    <property type="project" value="InterPro"/>
</dbReference>
<feature type="compositionally biased region" description="Low complexity" evidence="9">
    <location>
        <begin position="14"/>
        <end position="38"/>
    </location>
</feature>
<feature type="compositionally biased region" description="Basic residues" evidence="9">
    <location>
        <begin position="166"/>
        <end position="175"/>
    </location>
</feature>
<feature type="compositionally biased region" description="Polar residues" evidence="9">
    <location>
        <begin position="112"/>
        <end position="141"/>
    </location>
</feature>
<sequence length="290" mass="32220">MVTTIKSEPMIQTSSSSPPLSYDSSSSPSTASNYSPMSPQHYFPSTSGSYLYNNIGETDYRGHPVQMVPFGLYSGHCDYISNGYQSDPSPPPLYELYSATPQEPQMYPVDSSIPSATSMPSTTSIQPPYSRLSETTSVESNVKTHRGKSKSMSVSSSSSKSSGKVSKSRCRRRAPKTPPVNYEDLQQQRVMANVRERQRTQSLNDAFSALRRIIPTLPSDKLSKIQTLKLASRYIDFLYHVLENEEESSRLGLSAAHPCASFVAHERLSYAFSVWRMEGAFEKSNSENSE</sequence>
<name>A0A7R8WAY0_9CRUS</name>
<evidence type="ECO:0000256" key="4">
    <source>
        <dbReference type="ARBA" id="ARBA00023125"/>
    </source>
</evidence>
<dbReference type="Gene3D" id="4.10.280.10">
    <property type="entry name" value="Helix-loop-helix DNA-binding domain"/>
    <property type="match status" value="1"/>
</dbReference>
<dbReference type="GO" id="GO:0000977">
    <property type="term" value="F:RNA polymerase II transcription regulatory region sequence-specific DNA binding"/>
    <property type="evidence" value="ECO:0007669"/>
    <property type="project" value="TreeGrafter"/>
</dbReference>
<feature type="compositionally biased region" description="Low complexity" evidence="9">
    <location>
        <begin position="150"/>
        <end position="165"/>
    </location>
</feature>
<keyword evidence="4" id="KW-0238">DNA-binding</keyword>
<dbReference type="InterPro" id="IPR011598">
    <property type="entry name" value="bHLH_dom"/>
</dbReference>
<dbReference type="SUPFAM" id="SSF47459">
    <property type="entry name" value="HLH, helix-loop-helix DNA-binding domain"/>
    <property type="match status" value="1"/>
</dbReference>
<dbReference type="FunFam" id="4.10.280.10:FF:000030">
    <property type="entry name" value="Twist transcription factor"/>
    <property type="match status" value="1"/>
</dbReference>
<dbReference type="GO" id="GO:0030154">
    <property type="term" value="P:cell differentiation"/>
    <property type="evidence" value="ECO:0007669"/>
    <property type="project" value="UniProtKB-KW"/>
</dbReference>
<comment type="function">
    <text evidence="7">Involved in the establishment and dorsoventral patterning of germ layers in the embryo.</text>
</comment>
<dbReference type="GO" id="GO:0000981">
    <property type="term" value="F:DNA-binding transcription factor activity, RNA polymerase II-specific"/>
    <property type="evidence" value="ECO:0007669"/>
    <property type="project" value="TreeGrafter"/>
</dbReference>
<dbReference type="EMBL" id="OB661453">
    <property type="protein sequence ID" value="CAD7228256.1"/>
    <property type="molecule type" value="Genomic_DNA"/>
</dbReference>
<keyword evidence="2" id="KW-0221">Differentiation</keyword>
<dbReference type="SMART" id="SM00353">
    <property type="entry name" value="HLH"/>
    <property type="match status" value="1"/>
</dbReference>
<feature type="region of interest" description="Disordered" evidence="9">
    <location>
        <begin position="104"/>
        <end position="182"/>
    </location>
</feature>
<keyword evidence="3" id="KW-0805">Transcription regulation</keyword>
<feature type="domain" description="BHLH" evidence="10">
    <location>
        <begin position="187"/>
        <end position="238"/>
    </location>
</feature>
<dbReference type="Pfam" id="PF00010">
    <property type="entry name" value="HLH"/>
    <property type="match status" value="1"/>
</dbReference>
<feature type="region of interest" description="Disordered" evidence="9">
    <location>
        <begin position="1"/>
        <end position="39"/>
    </location>
</feature>
<evidence type="ECO:0000259" key="10">
    <source>
        <dbReference type="PROSITE" id="PS50888"/>
    </source>
</evidence>
<dbReference type="InterPro" id="IPR050283">
    <property type="entry name" value="E-box_TF_Regulators"/>
</dbReference>
<evidence type="ECO:0000256" key="6">
    <source>
        <dbReference type="ARBA" id="ARBA00023242"/>
    </source>
</evidence>
<dbReference type="PANTHER" id="PTHR23349:SF50">
    <property type="entry name" value="PROTEIN TWIST"/>
    <property type="match status" value="1"/>
</dbReference>
<evidence type="ECO:0000256" key="2">
    <source>
        <dbReference type="ARBA" id="ARBA00022782"/>
    </source>
</evidence>
<gene>
    <name evidence="11" type="ORF">CTOB1V02_LOCUS6144</name>
</gene>
<keyword evidence="1" id="KW-0217">Developmental protein</keyword>
<evidence type="ECO:0000256" key="7">
    <source>
        <dbReference type="ARBA" id="ARBA00059086"/>
    </source>
</evidence>